<dbReference type="InterPro" id="IPR001204">
    <property type="entry name" value="Phos_transporter"/>
</dbReference>
<evidence type="ECO:0000256" key="1">
    <source>
        <dbReference type="ARBA" id="ARBA00004141"/>
    </source>
</evidence>
<dbReference type="AlphaFoldDB" id="A0A0C2N0V5"/>
<comment type="caution">
    <text evidence="10">The sequence shown here is derived from an EMBL/GenBank/DDBJ whole genome shotgun (WGS) entry which is preliminary data.</text>
</comment>
<feature type="transmembrane region" description="Helical" evidence="8">
    <location>
        <begin position="304"/>
        <end position="322"/>
    </location>
</feature>
<organism evidence="10 11">
    <name type="scientific">Thelohanellus kitauei</name>
    <name type="common">Myxosporean</name>
    <dbReference type="NCBI Taxonomy" id="669202"/>
    <lineage>
        <taxon>Eukaryota</taxon>
        <taxon>Metazoa</taxon>
        <taxon>Cnidaria</taxon>
        <taxon>Myxozoa</taxon>
        <taxon>Myxosporea</taxon>
        <taxon>Bivalvulida</taxon>
        <taxon>Platysporina</taxon>
        <taxon>Myxobolidae</taxon>
        <taxon>Thelohanellus</taxon>
    </lineage>
</organism>
<keyword evidence="4 8" id="KW-0592">Phosphate transport</keyword>
<evidence type="ECO:0000256" key="5">
    <source>
        <dbReference type="ARBA" id="ARBA00022692"/>
    </source>
</evidence>
<evidence type="ECO:0000256" key="3">
    <source>
        <dbReference type="ARBA" id="ARBA00022448"/>
    </source>
</evidence>
<feature type="compositionally biased region" description="Basic and acidic residues" evidence="9">
    <location>
        <begin position="224"/>
        <end position="236"/>
    </location>
</feature>
<feature type="transmembrane region" description="Helical" evidence="8">
    <location>
        <begin position="78"/>
        <end position="97"/>
    </location>
</feature>
<dbReference type="GO" id="GO:0016020">
    <property type="term" value="C:membrane"/>
    <property type="evidence" value="ECO:0007669"/>
    <property type="project" value="UniProtKB-SubCell"/>
</dbReference>
<reference evidence="10 11" key="1">
    <citation type="journal article" date="2014" name="Genome Biol. Evol.">
        <title>The genome of the myxosporean Thelohanellus kitauei shows adaptations to nutrient acquisition within its fish host.</title>
        <authorList>
            <person name="Yang Y."/>
            <person name="Xiong J."/>
            <person name="Zhou Z."/>
            <person name="Huo F."/>
            <person name="Miao W."/>
            <person name="Ran C."/>
            <person name="Liu Y."/>
            <person name="Zhang J."/>
            <person name="Feng J."/>
            <person name="Wang M."/>
            <person name="Wang M."/>
            <person name="Wang L."/>
            <person name="Yao B."/>
        </authorList>
    </citation>
    <scope>NUCLEOTIDE SEQUENCE [LARGE SCALE GENOMIC DNA]</scope>
    <source>
        <strain evidence="10">Wuqing</strain>
    </source>
</reference>
<keyword evidence="5 8" id="KW-0812">Transmembrane</keyword>
<name>A0A0C2N0V5_THEKT</name>
<feature type="transmembrane region" description="Helical" evidence="8">
    <location>
        <begin position="394"/>
        <end position="415"/>
    </location>
</feature>
<comment type="subcellular location">
    <subcellularLocation>
        <location evidence="1 8">Membrane</location>
        <topology evidence="1 8">Multi-pass membrane protein</topology>
    </subcellularLocation>
</comment>
<evidence type="ECO:0000313" key="11">
    <source>
        <dbReference type="Proteomes" id="UP000031668"/>
    </source>
</evidence>
<dbReference type="PANTHER" id="PTHR11101">
    <property type="entry name" value="PHOSPHATE TRANSPORTER"/>
    <property type="match status" value="1"/>
</dbReference>
<evidence type="ECO:0000256" key="7">
    <source>
        <dbReference type="ARBA" id="ARBA00023136"/>
    </source>
</evidence>
<dbReference type="OrthoDB" id="260807at2759"/>
<dbReference type="EMBL" id="JWZT01000923">
    <property type="protein sequence ID" value="KII73216.1"/>
    <property type="molecule type" value="Genomic_DNA"/>
</dbReference>
<feature type="transmembrane region" description="Helical" evidence="8">
    <location>
        <begin position="157"/>
        <end position="179"/>
    </location>
</feature>
<dbReference type="GO" id="GO:0035435">
    <property type="term" value="P:phosphate ion transmembrane transport"/>
    <property type="evidence" value="ECO:0007669"/>
    <property type="project" value="TreeGrafter"/>
</dbReference>
<accession>A0A0C2N0V5</accession>
<keyword evidence="3 8" id="KW-0813">Transport</keyword>
<gene>
    <name evidence="10" type="ORF">RF11_09804</name>
</gene>
<dbReference type="OMA" id="ITWVGYK"/>
<dbReference type="Proteomes" id="UP000031668">
    <property type="component" value="Unassembled WGS sequence"/>
</dbReference>
<dbReference type="PANTHER" id="PTHR11101:SF80">
    <property type="entry name" value="PHOSPHATE TRANSPORTER"/>
    <property type="match status" value="1"/>
</dbReference>
<keyword evidence="11" id="KW-1185">Reference proteome</keyword>
<comment type="similarity">
    <text evidence="2 8">Belongs to the inorganic phosphate transporter (PiT) (TC 2.A.20) family.</text>
</comment>
<proteinExistence type="inferred from homology"/>
<evidence type="ECO:0000256" key="9">
    <source>
        <dbReference type="SAM" id="MobiDB-lite"/>
    </source>
</evidence>
<keyword evidence="7 8" id="KW-0472">Membrane</keyword>
<dbReference type="GO" id="GO:0005315">
    <property type="term" value="F:phosphate transmembrane transporter activity"/>
    <property type="evidence" value="ECO:0007669"/>
    <property type="project" value="InterPro"/>
</dbReference>
<feature type="transmembrane region" description="Helical" evidence="8">
    <location>
        <begin position="334"/>
        <end position="353"/>
    </location>
</feature>
<evidence type="ECO:0000256" key="4">
    <source>
        <dbReference type="ARBA" id="ARBA00022592"/>
    </source>
</evidence>
<evidence type="ECO:0000256" key="8">
    <source>
        <dbReference type="RuleBase" id="RU363058"/>
    </source>
</evidence>
<sequence>MSFGMGANDVSNAFGTTYGAKIMTFPQIIVVAGFFEATGALLLGADVADSSNCISMSNTGEVFNHTAPPENTLGCAEMLQLIGALSALTASSVWMFVANFVSLPVSTTHSIVGSLVGYGLVCLKGEGLNYRKLIEIASSWFISPFVAVLYFNRIPLYGVMILSIGLSFICAAIIGAIQIPLLRKRFSRLASCDPNSKVPNNKIKSKDSQADDVFSNQGNELDQSDSKNLDKDKLDTEVQKKSTTGYIEEETRVSEIFKYMQIMVSCYGAFAHGGNDVSNSVAPLMNIWLIVTNRGNEPITYRDMWLIAIGAAGLVLGLAVWGERILITVGKQLTHIYATMAYAIELGSIMTVVGLTRIGIPVSTTHCKIGSLILLGMVRNGVREANYSLIVKILLSWFVTLPVSGGLSALFFYLIRMSIFGTN</sequence>
<evidence type="ECO:0000256" key="2">
    <source>
        <dbReference type="ARBA" id="ARBA00009916"/>
    </source>
</evidence>
<keyword evidence="6 8" id="KW-1133">Transmembrane helix</keyword>
<evidence type="ECO:0000256" key="6">
    <source>
        <dbReference type="ARBA" id="ARBA00022989"/>
    </source>
</evidence>
<comment type="function">
    <text evidence="8">Sodium-phosphate symporter.</text>
</comment>
<dbReference type="Pfam" id="PF01384">
    <property type="entry name" value="PHO4"/>
    <property type="match status" value="1"/>
</dbReference>
<protein>
    <recommendedName>
        <fullName evidence="8">Phosphate transporter</fullName>
    </recommendedName>
</protein>
<feature type="region of interest" description="Disordered" evidence="9">
    <location>
        <begin position="214"/>
        <end position="236"/>
    </location>
</feature>
<evidence type="ECO:0000313" key="10">
    <source>
        <dbReference type="EMBL" id="KII73216.1"/>
    </source>
</evidence>